<accession>A0A2K8U7E5</accession>
<dbReference type="Proteomes" id="UP000232638">
    <property type="component" value="Chromosome"/>
</dbReference>
<name>A0A2K8U7E5_9GAMM</name>
<evidence type="ECO:0000313" key="2">
    <source>
        <dbReference type="EMBL" id="AUB80991.1"/>
    </source>
</evidence>
<organism evidence="2 3">
    <name type="scientific">Candidatus Thiodictyon syntrophicum</name>
    <dbReference type="NCBI Taxonomy" id="1166950"/>
    <lineage>
        <taxon>Bacteria</taxon>
        <taxon>Pseudomonadati</taxon>
        <taxon>Pseudomonadota</taxon>
        <taxon>Gammaproteobacteria</taxon>
        <taxon>Chromatiales</taxon>
        <taxon>Chromatiaceae</taxon>
        <taxon>Thiodictyon</taxon>
    </lineage>
</organism>
<gene>
    <name evidence="2" type="ORF">THSYN_08540</name>
</gene>
<dbReference type="AlphaFoldDB" id="A0A2K8U7E5"/>
<evidence type="ECO:0000256" key="1">
    <source>
        <dbReference type="SAM" id="MobiDB-lite"/>
    </source>
</evidence>
<sequence>MIVVGLFDYDNDNDNDQDSVPGILVTGRDGVCNPVPNVSRPAPIADAAAASNDYGRGECPARPEIDGGSMGDSGR</sequence>
<keyword evidence="3" id="KW-1185">Reference proteome</keyword>
<dbReference type="KEGG" id="tsy:THSYN_08540"/>
<dbReference type="EMBL" id="CP020370">
    <property type="protein sequence ID" value="AUB80991.1"/>
    <property type="molecule type" value="Genomic_DNA"/>
</dbReference>
<evidence type="ECO:0000313" key="3">
    <source>
        <dbReference type="Proteomes" id="UP000232638"/>
    </source>
</evidence>
<reference evidence="2 3" key="1">
    <citation type="submission" date="2017-03" db="EMBL/GenBank/DDBJ databases">
        <title>Complete genome sequence of Candidatus 'Thiodictyon syntrophicum' sp. nov. strain Cad16T, a photolithoautotroph purple sulfur bacterium isolated from an alpine meromictic lake.</title>
        <authorList>
            <person name="Luedin S.M."/>
            <person name="Pothier J.F."/>
            <person name="Danza F."/>
            <person name="Storelli N."/>
            <person name="Wittwer M."/>
            <person name="Tonolla M."/>
        </authorList>
    </citation>
    <scope>NUCLEOTIDE SEQUENCE [LARGE SCALE GENOMIC DNA]</scope>
    <source>
        <strain evidence="2 3">Cad16T</strain>
    </source>
</reference>
<protein>
    <submittedName>
        <fullName evidence="2">Uncharacterized protein</fullName>
    </submittedName>
</protein>
<feature type="compositionally biased region" description="Basic and acidic residues" evidence="1">
    <location>
        <begin position="55"/>
        <end position="65"/>
    </location>
</feature>
<feature type="region of interest" description="Disordered" evidence="1">
    <location>
        <begin position="49"/>
        <end position="75"/>
    </location>
</feature>
<proteinExistence type="predicted"/>